<dbReference type="InterPro" id="IPR046347">
    <property type="entry name" value="bZIP_sf"/>
</dbReference>
<comment type="subcellular location">
    <subcellularLocation>
        <location evidence="1">Nucleus</location>
    </subcellularLocation>
</comment>
<feature type="domain" description="BZIP" evidence="8">
    <location>
        <begin position="31"/>
        <end position="94"/>
    </location>
</feature>
<keyword evidence="4" id="KW-0238">DNA-binding</keyword>
<dbReference type="GO" id="GO:0000978">
    <property type="term" value="F:RNA polymerase II cis-regulatory region sequence-specific DNA binding"/>
    <property type="evidence" value="ECO:0007669"/>
    <property type="project" value="TreeGrafter"/>
</dbReference>
<evidence type="ECO:0000256" key="5">
    <source>
        <dbReference type="ARBA" id="ARBA00023163"/>
    </source>
</evidence>
<feature type="region of interest" description="Disordered" evidence="7">
    <location>
        <begin position="1"/>
        <end position="57"/>
    </location>
</feature>
<protein>
    <recommendedName>
        <fullName evidence="8">BZIP domain-containing protein</fullName>
    </recommendedName>
</protein>
<comment type="similarity">
    <text evidence="2">Belongs to the bZIP family. C/EBP subfamily.</text>
</comment>
<dbReference type="GO" id="GO:0006351">
    <property type="term" value="P:DNA-templated transcription"/>
    <property type="evidence" value="ECO:0007669"/>
    <property type="project" value="InterPro"/>
</dbReference>
<dbReference type="Gene3D" id="1.20.5.170">
    <property type="match status" value="1"/>
</dbReference>
<feature type="compositionally biased region" description="Acidic residues" evidence="7">
    <location>
        <begin position="142"/>
        <end position="154"/>
    </location>
</feature>
<gene>
    <name evidence="9" type="ORF">J437_LFUL012645</name>
</gene>
<evidence type="ECO:0000313" key="9">
    <source>
        <dbReference type="EMBL" id="KAG8232841.1"/>
    </source>
</evidence>
<accession>A0A8K0KF23</accession>
<dbReference type="PANTHER" id="PTHR23334">
    <property type="entry name" value="CCAAT/ENHANCER BINDING PROTEIN"/>
    <property type="match status" value="1"/>
</dbReference>
<reference evidence="9" key="2">
    <citation type="submission" date="2017-10" db="EMBL/GenBank/DDBJ databases">
        <title>Ladona fulva Genome sequencing and assembly.</title>
        <authorList>
            <person name="Murali S."/>
            <person name="Richards S."/>
            <person name="Bandaranaike D."/>
            <person name="Bellair M."/>
            <person name="Blankenburg K."/>
            <person name="Chao H."/>
            <person name="Dinh H."/>
            <person name="Doddapaneni H."/>
            <person name="Dugan-Rocha S."/>
            <person name="Elkadiri S."/>
            <person name="Gnanaolivu R."/>
            <person name="Hernandez B."/>
            <person name="Skinner E."/>
            <person name="Javaid M."/>
            <person name="Lee S."/>
            <person name="Li M."/>
            <person name="Ming W."/>
            <person name="Munidasa M."/>
            <person name="Muniz J."/>
            <person name="Nguyen L."/>
            <person name="Hughes D."/>
            <person name="Osuji N."/>
            <person name="Pu L.-L."/>
            <person name="Puazo M."/>
            <person name="Qu C."/>
            <person name="Quiroz J."/>
            <person name="Raj R."/>
            <person name="Weissenberger G."/>
            <person name="Xin Y."/>
            <person name="Zou X."/>
            <person name="Han Y."/>
            <person name="Worley K."/>
            <person name="Muzny D."/>
            <person name="Gibbs R."/>
        </authorList>
    </citation>
    <scope>NUCLEOTIDE SEQUENCE</scope>
    <source>
        <strain evidence="9">Sampled in the wild</strain>
    </source>
</reference>
<dbReference type="Proteomes" id="UP000792457">
    <property type="component" value="Unassembled WGS sequence"/>
</dbReference>
<evidence type="ECO:0000256" key="7">
    <source>
        <dbReference type="SAM" id="MobiDB-lite"/>
    </source>
</evidence>
<organism evidence="9 10">
    <name type="scientific">Ladona fulva</name>
    <name type="common">Scarce chaser dragonfly</name>
    <name type="synonym">Libellula fulva</name>
    <dbReference type="NCBI Taxonomy" id="123851"/>
    <lineage>
        <taxon>Eukaryota</taxon>
        <taxon>Metazoa</taxon>
        <taxon>Ecdysozoa</taxon>
        <taxon>Arthropoda</taxon>
        <taxon>Hexapoda</taxon>
        <taxon>Insecta</taxon>
        <taxon>Pterygota</taxon>
        <taxon>Palaeoptera</taxon>
        <taxon>Odonata</taxon>
        <taxon>Epiprocta</taxon>
        <taxon>Anisoptera</taxon>
        <taxon>Libelluloidea</taxon>
        <taxon>Libellulidae</taxon>
        <taxon>Ladona</taxon>
    </lineage>
</organism>
<comment type="caution">
    <text evidence="9">The sequence shown here is derived from an EMBL/GenBank/DDBJ whole genome shotgun (WGS) entry which is preliminary data.</text>
</comment>
<dbReference type="PROSITE" id="PS50217">
    <property type="entry name" value="BZIP"/>
    <property type="match status" value="1"/>
</dbReference>
<keyword evidence="10" id="KW-1185">Reference proteome</keyword>
<feature type="compositionally biased region" description="Basic and acidic residues" evidence="7">
    <location>
        <begin position="29"/>
        <end position="41"/>
    </location>
</feature>
<dbReference type="InterPro" id="IPR031106">
    <property type="entry name" value="C/EBP"/>
</dbReference>
<dbReference type="EMBL" id="KZ308661">
    <property type="protein sequence ID" value="KAG8232841.1"/>
    <property type="molecule type" value="Genomic_DNA"/>
</dbReference>
<keyword evidence="3" id="KW-0805">Transcription regulation</keyword>
<evidence type="ECO:0000256" key="3">
    <source>
        <dbReference type="ARBA" id="ARBA00023015"/>
    </source>
</evidence>
<feature type="region of interest" description="Disordered" evidence="7">
    <location>
        <begin position="114"/>
        <end position="154"/>
    </location>
</feature>
<evidence type="ECO:0000313" key="10">
    <source>
        <dbReference type="Proteomes" id="UP000792457"/>
    </source>
</evidence>
<dbReference type="InterPro" id="IPR004827">
    <property type="entry name" value="bZIP"/>
</dbReference>
<feature type="compositionally biased region" description="Basic and acidic residues" evidence="7">
    <location>
        <begin position="129"/>
        <end position="140"/>
    </location>
</feature>
<proteinExistence type="inferred from homology"/>
<evidence type="ECO:0000256" key="2">
    <source>
        <dbReference type="ARBA" id="ARBA00006951"/>
    </source>
</evidence>
<name>A0A8K0KF23_LADFU</name>
<evidence type="ECO:0000256" key="4">
    <source>
        <dbReference type="ARBA" id="ARBA00023125"/>
    </source>
</evidence>
<dbReference type="SUPFAM" id="SSF57959">
    <property type="entry name" value="Leucine zipper domain"/>
    <property type="match status" value="1"/>
</dbReference>
<sequence>MSPRTGDPGDEGEGHRRGSRKAGGSRGGKANDDYRVRRDRNNQAVRRSRVRSKLRTQETLERVRALKAENEALEDRIQALGKELGVLTELFMAHTGSSSTPNMSSVDLEALLRDNPEDELLKSTSTGNVKRERNDFKAESAADSDEDSEAPGSF</sequence>
<evidence type="ECO:0000259" key="8">
    <source>
        <dbReference type="PROSITE" id="PS50217"/>
    </source>
</evidence>
<evidence type="ECO:0000256" key="1">
    <source>
        <dbReference type="ARBA" id="ARBA00004123"/>
    </source>
</evidence>
<dbReference type="Pfam" id="PF07716">
    <property type="entry name" value="bZIP_2"/>
    <property type="match status" value="1"/>
</dbReference>
<reference evidence="9" key="1">
    <citation type="submission" date="2013-04" db="EMBL/GenBank/DDBJ databases">
        <authorList>
            <person name="Qu J."/>
            <person name="Murali S.C."/>
            <person name="Bandaranaike D."/>
            <person name="Bellair M."/>
            <person name="Blankenburg K."/>
            <person name="Chao H."/>
            <person name="Dinh H."/>
            <person name="Doddapaneni H."/>
            <person name="Downs B."/>
            <person name="Dugan-Rocha S."/>
            <person name="Elkadiri S."/>
            <person name="Gnanaolivu R.D."/>
            <person name="Hernandez B."/>
            <person name="Javaid M."/>
            <person name="Jayaseelan J.C."/>
            <person name="Lee S."/>
            <person name="Li M."/>
            <person name="Ming W."/>
            <person name="Munidasa M."/>
            <person name="Muniz J."/>
            <person name="Nguyen L."/>
            <person name="Ongeri F."/>
            <person name="Osuji N."/>
            <person name="Pu L.-L."/>
            <person name="Puazo M."/>
            <person name="Qu C."/>
            <person name="Quiroz J."/>
            <person name="Raj R."/>
            <person name="Weissenberger G."/>
            <person name="Xin Y."/>
            <person name="Zou X."/>
            <person name="Han Y."/>
            <person name="Richards S."/>
            <person name="Worley K."/>
            <person name="Muzny D."/>
            <person name="Gibbs R."/>
        </authorList>
    </citation>
    <scope>NUCLEOTIDE SEQUENCE</scope>
    <source>
        <strain evidence="9">Sampled in the wild</strain>
    </source>
</reference>
<dbReference type="OrthoDB" id="10039716at2759"/>
<dbReference type="GO" id="GO:0005634">
    <property type="term" value="C:nucleus"/>
    <property type="evidence" value="ECO:0007669"/>
    <property type="project" value="UniProtKB-SubCell"/>
</dbReference>
<dbReference type="GO" id="GO:0000981">
    <property type="term" value="F:DNA-binding transcription factor activity, RNA polymerase II-specific"/>
    <property type="evidence" value="ECO:0007669"/>
    <property type="project" value="TreeGrafter"/>
</dbReference>
<keyword evidence="5" id="KW-0804">Transcription</keyword>
<keyword evidence="6" id="KW-0539">Nucleus</keyword>
<dbReference type="AlphaFoldDB" id="A0A8K0KF23"/>
<evidence type="ECO:0000256" key="6">
    <source>
        <dbReference type="ARBA" id="ARBA00023242"/>
    </source>
</evidence>
<dbReference type="PANTHER" id="PTHR23334:SF69">
    <property type="entry name" value="CCAAT_ENHANCER-BINDING PROTEIN GAMMA"/>
    <property type="match status" value="1"/>
</dbReference>
<dbReference type="SMART" id="SM00338">
    <property type="entry name" value="BRLZ"/>
    <property type="match status" value="1"/>
</dbReference>